<dbReference type="RefSeq" id="WP_245218499.1">
    <property type="nucleotide sequence ID" value="NZ_JAGGJP010000002.1"/>
</dbReference>
<keyword evidence="3" id="KW-1185">Reference proteome</keyword>
<dbReference type="SUPFAM" id="SSF51735">
    <property type="entry name" value="NAD(P)-binding Rossmann-fold domains"/>
    <property type="match status" value="1"/>
</dbReference>
<evidence type="ECO:0000259" key="1">
    <source>
        <dbReference type="Pfam" id="PF13460"/>
    </source>
</evidence>
<dbReference type="InterPro" id="IPR036291">
    <property type="entry name" value="NAD(P)-bd_dom_sf"/>
</dbReference>
<sequence length="230" mass="24728">MSRRIVVFGAEGVTGREVVRQALERGHAVRASDRSFKEPGRLPEGVEAVPADVLAGDLRPVVRGMDAVISCLGVPNDPRTLLDPPPLYVDGTARIVQAMQAEGVQRIAVISAAFVAVRDRGPLLFRTAVIPSLTRVLDQMRGMEAVLRVSGLDWTAVRPGWLLEGEPTGDAWIGAEPFPEALIRARTGDVAALLLDCAADNAWVGGTPFIARDEPDFEESSTRVVLEMLA</sequence>
<dbReference type="PANTHER" id="PTHR43355">
    <property type="entry name" value="FLAVIN REDUCTASE (NADPH)"/>
    <property type="match status" value="1"/>
</dbReference>
<protein>
    <submittedName>
        <fullName evidence="2">NAD(P)-dependent oxidoreductase</fullName>
    </submittedName>
</protein>
<dbReference type="InterPro" id="IPR016040">
    <property type="entry name" value="NAD(P)-bd_dom"/>
</dbReference>
<dbReference type="Proteomes" id="UP001596056">
    <property type="component" value="Unassembled WGS sequence"/>
</dbReference>
<dbReference type="EMBL" id="JBHSNA010000002">
    <property type="protein sequence ID" value="MFC5565261.1"/>
    <property type="molecule type" value="Genomic_DNA"/>
</dbReference>
<evidence type="ECO:0000313" key="3">
    <source>
        <dbReference type="Proteomes" id="UP001596056"/>
    </source>
</evidence>
<dbReference type="Pfam" id="PF13460">
    <property type="entry name" value="NAD_binding_10"/>
    <property type="match status" value="1"/>
</dbReference>
<feature type="domain" description="NAD(P)-binding" evidence="1">
    <location>
        <begin position="9"/>
        <end position="200"/>
    </location>
</feature>
<accession>A0ABW0S8P3</accession>
<name>A0ABW0S8P3_9RHOB</name>
<dbReference type="Gene3D" id="3.40.50.720">
    <property type="entry name" value="NAD(P)-binding Rossmann-like Domain"/>
    <property type="match status" value="1"/>
</dbReference>
<evidence type="ECO:0000313" key="2">
    <source>
        <dbReference type="EMBL" id="MFC5565261.1"/>
    </source>
</evidence>
<reference evidence="3" key="1">
    <citation type="journal article" date="2019" name="Int. J. Syst. Evol. Microbiol.">
        <title>The Global Catalogue of Microorganisms (GCM) 10K type strain sequencing project: providing services to taxonomists for standard genome sequencing and annotation.</title>
        <authorList>
            <consortium name="The Broad Institute Genomics Platform"/>
            <consortium name="The Broad Institute Genome Sequencing Center for Infectious Disease"/>
            <person name="Wu L."/>
            <person name="Ma J."/>
        </authorList>
    </citation>
    <scope>NUCLEOTIDE SEQUENCE [LARGE SCALE GENOMIC DNA]</scope>
    <source>
        <strain evidence="3">KACC 11588</strain>
    </source>
</reference>
<organism evidence="2 3">
    <name type="scientific">Rubellimicrobium aerolatum</name>
    <dbReference type="NCBI Taxonomy" id="490979"/>
    <lineage>
        <taxon>Bacteria</taxon>
        <taxon>Pseudomonadati</taxon>
        <taxon>Pseudomonadota</taxon>
        <taxon>Alphaproteobacteria</taxon>
        <taxon>Rhodobacterales</taxon>
        <taxon>Roseobacteraceae</taxon>
        <taxon>Rubellimicrobium</taxon>
    </lineage>
</organism>
<proteinExistence type="predicted"/>
<dbReference type="InterPro" id="IPR051606">
    <property type="entry name" value="Polyketide_Oxido-like"/>
</dbReference>
<gene>
    <name evidence="2" type="ORF">ACFPOC_02380</name>
</gene>
<comment type="caution">
    <text evidence="2">The sequence shown here is derived from an EMBL/GenBank/DDBJ whole genome shotgun (WGS) entry which is preliminary data.</text>
</comment>
<dbReference type="PANTHER" id="PTHR43355:SF2">
    <property type="entry name" value="FLAVIN REDUCTASE (NADPH)"/>
    <property type="match status" value="1"/>
</dbReference>